<dbReference type="AlphaFoldDB" id="A0A8D3WXZ1"/>
<organism evidence="2 3">
    <name type="scientific">Priestia megaterium (strain WSH-002)</name>
    <name type="common">Bacillus megaterium</name>
    <dbReference type="NCBI Taxonomy" id="1006007"/>
    <lineage>
        <taxon>Bacteria</taxon>
        <taxon>Bacillati</taxon>
        <taxon>Bacillota</taxon>
        <taxon>Bacilli</taxon>
        <taxon>Bacillales</taxon>
        <taxon>Bacillaceae</taxon>
        <taxon>Priestia</taxon>
    </lineage>
</organism>
<proteinExistence type="predicted"/>
<keyword evidence="1" id="KW-1133">Transmembrane helix</keyword>
<evidence type="ECO:0000313" key="3">
    <source>
        <dbReference type="Proteomes" id="UP000001283"/>
    </source>
</evidence>
<dbReference type="InterPro" id="IPR048147">
    <property type="entry name" value="CBO0543-like"/>
</dbReference>
<dbReference type="Proteomes" id="UP000001283">
    <property type="component" value="Chromosome"/>
</dbReference>
<accession>A0A8D3WXZ1</accession>
<feature type="transmembrane region" description="Helical" evidence="1">
    <location>
        <begin position="94"/>
        <end position="112"/>
    </location>
</feature>
<evidence type="ECO:0000313" key="2">
    <source>
        <dbReference type="EMBL" id="AEN88855.1"/>
    </source>
</evidence>
<name>A0A8D3WXZ1_PRIMW</name>
<dbReference type="KEGG" id="bmh:BMWSH_1973"/>
<protein>
    <submittedName>
        <fullName evidence="2">Uncharacterized protein</fullName>
    </submittedName>
</protein>
<dbReference type="EMBL" id="CP003017">
    <property type="protein sequence ID" value="AEN88855.1"/>
    <property type="molecule type" value="Genomic_DNA"/>
</dbReference>
<reference evidence="2 3" key="1">
    <citation type="journal article" date="2011" name="J. Bacteriol.">
        <title>Complete genome sequence of the industrial strain Bacillus megaterium WSH-002.</title>
        <authorList>
            <person name="Liu L."/>
            <person name="Li Y."/>
            <person name="Zhang J."/>
            <person name="Zou W."/>
            <person name="Zhou Z."/>
            <person name="Liu J."/>
            <person name="Li X."/>
            <person name="Wang L."/>
            <person name="Chen J."/>
        </authorList>
    </citation>
    <scope>NUCLEOTIDE SEQUENCE [LARGE SCALE GENOMIC DNA]</scope>
    <source>
        <strain evidence="2 3">WSH-002</strain>
    </source>
</reference>
<dbReference type="RefSeq" id="WP_014459280.1">
    <property type="nucleotide sequence ID" value="NC_017138.1"/>
</dbReference>
<sequence>MLLVFFISFDIVGLVDEFGKFFNLWCYPHQMLPFTDRFNTVDFAIIPVSIALVYQFFSKWKFFFIAHIITSAVITFIGIPIFKALYLYQLLNWSMFYSFLTVFVMGIVVKMISDWIAGKKRGYSVS</sequence>
<dbReference type="NCBIfam" id="NF041644">
    <property type="entry name" value="CBO0543_fam"/>
    <property type="match status" value="1"/>
</dbReference>
<feature type="transmembrane region" description="Helical" evidence="1">
    <location>
        <begin position="38"/>
        <end position="57"/>
    </location>
</feature>
<gene>
    <name evidence="2" type="ORF">BMWSH_1973</name>
</gene>
<evidence type="ECO:0000256" key="1">
    <source>
        <dbReference type="SAM" id="Phobius"/>
    </source>
</evidence>
<feature type="transmembrane region" description="Helical" evidence="1">
    <location>
        <begin position="64"/>
        <end position="88"/>
    </location>
</feature>
<keyword evidence="1" id="KW-0812">Transmembrane</keyword>
<keyword evidence="1" id="KW-0472">Membrane</keyword>